<feature type="coiled-coil region" evidence="1">
    <location>
        <begin position="14"/>
        <end position="76"/>
    </location>
</feature>
<comment type="caution">
    <text evidence="4">The sequence shown here is derived from an EMBL/GenBank/DDBJ whole genome shotgun (WGS) entry which is preliminary data.</text>
</comment>
<evidence type="ECO:0000313" key="4">
    <source>
        <dbReference type="EMBL" id="KAG7295247.1"/>
    </source>
</evidence>
<evidence type="ECO:0000259" key="3">
    <source>
        <dbReference type="Pfam" id="PF25298"/>
    </source>
</evidence>
<evidence type="ECO:0000313" key="5">
    <source>
        <dbReference type="Proteomes" id="UP000823941"/>
    </source>
</evidence>
<dbReference type="Pfam" id="PF03258">
    <property type="entry name" value="Baculo_FP"/>
    <property type="match status" value="1"/>
</dbReference>
<name>A0ABQ7PQH6_PLUXY</name>
<feature type="domain" description="FP protein C-terminal" evidence="3">
    <location>
        <begin position="176"/>
        <end position="229"/>
    </location>
</feature>
<sequence length="233" mass="26967">MLSDIRREVREIVRTELQVTLQYYSDKIDEYEEKISRYESNLKTVENQCKDMKNTYLNLKLKNDVLEQKINAMEQRQMSNLIEICGVSESENENLQDITSKICAKLQLSSADASKAYRKKKMRPNVAVQGPPSPIVVSLREGCRDQWLSSSRNTSITGRDLGREDSTRIYIRESLTPTTAFLLWKSKKDLKETGLCKFVWLKNGVVLAKKTENDKAHVIRSESDMERMKEVFS</sequence>
<dbReference type="Proteomes" id="UP000823941">
    <property type="component" value="Chromosome 31"/>
</dbReference>
<organism evidence="4 5">
    <name type="scientific">Plutella xylostella</name>
    <name type="common">Diamondback moth</name>
    <name type="synonym">Plutella maculipennis</name>
    <dbReference type="NCBI Taxonomy" id="51655"/>
    <lineage>
        <taxon>Eukaryota</taxon>
        <taxon>Metazoa</taxon>
        <taxon>Ecdysozoa</taxon>
        <taxon>Arthropoda</taxon>
        <taxon>Hexapoda</taxon>
        <taxon>Insecta</taxon>
        <taxon>Pterygota</taxon>
        <taxon>Neoptera</taxon>
        <taxon>Endopterygota</taxon>
        <taxon>Lepidoptera</taxon>
        <taxon>Glossata</taxon>
        <taxon>Ditrysia</taxon>
        <taxon>Yponomeutoidea</taxon>
        <taxon>Plutellidae</taxon>
        <taxon>Plutella</taxon>
    </lineage>
</organism>
<dbReference type="InterPro" id="IPR057251">
    <property type="entry name" value="FP_C"/>
</dbReference>
<protein>
    <recommendedName>
        <fullName evidence="6">Zinc finger DNA binding protein</fullName>
    </recommendedName>
</protein>
<accession>A0ABQ7PQH6</accession>
<keyword evidence="1" id="KW-0175">Coiled coil</keyword>
<gene>
    <name evidence="4" type="ORF">JYU34_022238</name>
</gene>
<feature type="domain" description="FP protein N-terminal" evidence="2">
    <location>
        <begin position="80"/>
        <end position="170"/>
    </location>
</feature>
<evidence type="ECO:0000259" key="2">
    <source>
        <dbReference type="Pfam" id="PF03258"/>
    </source>
</evidence>
<evidence type="ECO:0008006" key="6">
    <source>
        <dbReference type="Google" id="ProtNLM"/>
    </source>
</evidence>
<proteinExistence type="predicted"/>
<dbReference type="InterPro" id="IPR004941">
    <property type="entry name" value="FP_N"/>
</dbReference>
<dbReference type="EMBL" id="JAHIBW010000031">
    <property type="protein sequence ID" value="KAG7295247.1"/>
    <property type="molecule type" value="Genomic_DNA"/>
</dbReference>
<keyword evidence="5" id="KW-1185">Reference proteome</keyword>
<dbReference type="Pfam" id="PF25298">
    <property type="entry name" value="Baculo_FP_2nd"/>
    <property type="match status" value="1"/>
</dbReference>
<evidence type="ECO:0000256" key="1">
    <source>
        <dbReference type="SAM" id="Coils"/>
    </source>
</evidence>
<reference evidence="4 5" key="1">
    <citation type="submission" date="2021-06" db="EMBL/GenBank/DDBJ databases">
        <title>A haploid diamondback moth (Plutella xylostella L.) genome assembly resolves 31 chromosomes and identifies a diamide resistance mutation.</title>
        <authorList>
            <person name="Ward C.M."/>
            <person name="Perry K.D."/>
            <person name="Baker G."/>
            <person name="Powis K."/>
            <person name="Heckel D.G."/>
            <person name="Baxter S.W."/>
        </authorList>
    </citation>
    <scope>NUCLEOTIDE SEQUENCE [LARGE SCALE GENOMIC DNA]</scope>
    <source>
        <strain evidence="4 5">LV</strain>
        <tissue evidence="4">Single pupa</tissue>
    </source>
</reference>